<evidence type="ECO:0000313" key="2">
    <source>
        <dbReference type="EMBL" id="QFG02141.1"/>
    </source>
</evidence>
<proteinExistence type="predicted"/>
<sequence length="77" mass="8454">MSGWMPDSPLLTVAETARVLRVSESALREWMRHHRDGRPRVPHIRLGRRVLIPRAWVDGVIASAGNAQPPGGGPRAA</sequence>
<dbReference type="Proteomes" id="UP000326331">
    <property type="component" value="Chromosome"/>
</dbReference>
<keyword evidence="3" id="KW-1185">Reference proteome</keyword>
<dbReference type="InterPro" id="IPR041657">
    <property type="entry name" value="HTH_17"/>
</dbReference>
<organism evidence="2 3">
    <name type="scientific">Tepidiforma bonchosmolovskayae</name>
    <dbReference type="NCBI Taxonomy" id="2601677"/>
    <lineage>
        <taxon>Bacteria</taxon>
        <taxon>Bacillati</taxon>
        <taxon>Chloroflexota</taxon>
        <taxon>Tepidiformia</taxon>
        <taxon>Tepidiformales</taxon>
        <taxon>Tepidiformaceae</taxon>
        <taxon>Tepidiforma</taxon>
    </lineage>
</organism>
<dbReference type="RefSeq" id="WP_158066077.1">
    <property type="nucleotide sequence ID" value="NZ_CP042829.1"/>
</dbReference>
<reference evidence="2 3" key="1">
    <citation type="submission" date="2019-08" db="EMBL/GenBank/DDBJ databases">
        <authorList>
            <person name="Toschakov S.V."/>
        </authorList>
    </citation>
    <scope>NUCLEOTIDE SEQUENCE [LARGE SCALE GENOMIC DNA]</scope>
    <source>
        <strain evidence="2 3">3753O</strain>
    </source>
</reference>
<dbReference type="EMBL" id="CP042829">
    <property type="protein sequence ID" value="QFG02141.1"/>
    <property type="molecule type" value="Genomic_DNA"/>
</dbReference>
<gene>
    <name evidence="2" type="ORF">Tbon_02130</name>
</gene>
<name>A0ABX6BZA8_9CHLR</name>
<evidence type="ECO:0000313" key="3">
    <source>
        <dbReference type="Proteomes" id="UP000326331"/>
    </source>
</evidence>
<evidence type="ECO:0000259" key="1">
    <source>
        <dbReference type="Pfam" id="PF12728"/>
    </source>
</evidence>
<accession>A0ABX6BZA8</accession>
<protein>
    <submittedName>
        <fullName evidence="2">Helix-turn-helix domain-containing protein</fullName>
    </submittedName>
</protein>
<dbReference type="Pfam" id="PF12728">
    <property type="entry name" value="HTH_17"/>
    <property type="match status" value="1"/>
</dbReference>
<feature type="domain" description="Helix-turn-helix" evidence="1">
    <location>
        <begin position="10"/>
        <end position="55"/>
    </location>
</feature>
<reference evidence="2 3" key="2">
    <citation type="submission" date="2019-10" db="EMBL/GenBank/DDBJ databases">
        <title>Thermopilla bonchosmolovskayae gen. nov., sp. nov., a moderately thermophilic Chloroflexi bacterium from a Chukotka hot spring (Arctic, Russia), representing a novel classis Thermopillaia, which include previously uncultivated lineage OLB14.</title>
        <authorList>
            <person name="Kochetkova T.V."/>
            <person name="Zayulina K.S."/>
            <person name="Zhigarkov V.S."/>
            <person name="Minaev N.V."/>
            <person name="Novikov A."/>
            <person name="Toshchakov S.V."/>
            <person name="Elcheninov A.G."/>
            <person name="Kublanov I.V."/>
        </authorList>
    </citation>
    <scope>NUCLEOTIDE SEQUENCE [LARGE SCALE GENOMIC DNA]</scope>
    <source>
        <strain evidence="2 3">3753O</strain>
    </source>
</reference>